<evidence type="ECO:0000256" key="1">
    <source>
        <dbReference type="ARBA" id="ARBA00004141"/>
    </source>
</evidence>
<dbReference type="SUPFAM" id="SSF48726">
    <property type="entry name" value="Immunoglobulin"/>
    <property type="match status" value="2"/>
</dbReference>
<evidence type="ECO:0008006" key="22">
    <source>
        <dbReference type="Google" id="ProtNLM"/>
    </source>
</evidence>
<reference evidence="20 21" key="1">
    <citation type="submission" date="2022-05" db="EMBL/GenBank/DDBJ databases">
        <authorList>
            <consortium name="Genoscope - CEA"/>
            <person name="William W."/>
        </authorList>
    </citation>
    <scope>NUCLEOTIDE SEQUENCE [LARGE SCALE GENOMIC DNA]</scope>
</reference>
<evidence type="ECO:0000256" key="14">
    <source>
        <dbReference type="RuleBase" id="RU003857"/>
    </source>
</evidence>
<evidence type="ECO:0000259" key="19">
    <source>
        <dbReference type="PROSITE" id="PS50835"/>
    </source>
</evidence>
<dbReference type="Pfam" id="PF23412">
    <property type="entry name" value="zf_RING_Vps8"/>
    <property type="match status" value="1"/>
</dbReference>
<dbReference type="Gene3D" id="1.10.287.70">
    <property type="match status" value="2"/>
</dbReference>
<keyword evidence="15" id="KW-0175">Coiled coil</keyword>
<evidence type="ECO:0000256" key="3">
    <source>
        <dbReference type="ARBA" id="ARBA00022448"/>
    </source>
</evidence>
<dbReference type="InterPro" id="IPR013083">
    <property type="entry name" value="Znf_RING/FYVE/PHD"/>
</dbReference>
<sequence>MADDTKEDTSVLEGLLSTSDHLESLESLDPAFTTNTGSFRQRHVSDSVDIEVDVPEVVNMPSLESILNEKDEDIISLEDDPDLANILENQALSSSLDLDLGSGKKVKKTKHGSVLRHVVLKSVSSQMVSASARVDAGLPTAMAVSSLICIGTSHGVVLVFDPQQTLKLVLGNTSLGAEYGAVTALGINMECTRLLCGHARGQITMWDLQSGKLLRQIADAHPMGSAVLHVVFTDDPTVAICSDSGGSVFVLSFKRLIGMRTYESTCLFSGSRGEVCMMAPLHLHEGMKEHPLYEQSLLALATLTKVLVLTLKPELEVLFTHTLKGPADSLPLLAWQFAIIQVESKKVIDPVLAFGRGTEIFFYQAHSQGEKQVRFMFLQRFESSYKLTALHWLNPQVIATVDALERVHVIDVRSMEELEVKMNVLIMRYVHTRITFSSRTTLQSCIALFLLVAASEHSCYQTVVVFNGQQLLLGVKSVHVLTLRNWRDRIEVFVKQNNFLDALELALSFYDGTAMAVIGLIGNKEQRSTEIAAQIEELLLAYVDITVFVNCPKTRDTKELRDYFKEMVPIFIKYSLAINNMDLLFREIYDKFCEDPVGKIVFLESLEPHILADKLTSLSPIVMKEFIEHYNQQNKLKDVESCLMHLDVTNLDIHQMVKLCWAHGLYDAIFYVYNRGMRDYTTPLEELINVLKGTVQARTPFEDSDLSLGNKLLVYISCCLAGQAFPVGSIPEDYALDVKKEVFNCITTQNTKDGFESEPSYPRLRVLLHFDTQEFLNVLSMAFERKDFDDNFDGPSGVTRRQYLVNILLDVMVQDTGFTPSQVGSLFTFLARQMAKHENRIQVNKVLFEQVLEYLANPDDDSRHEERQQALLELWNAGGLKQFDDARILVLAENAKFYRVCEMLYERKRQFSKVLSCYFRDSYREHQVFTYVHYVMSEDVYTDLEREELKEATLNSLQSFLSIDCGKSAQMILTEFPDILTSVIRQLEGQSTVQYEFLKGVFENKSQTPSRPEDTPDAEVHEKYIELMCRYQPDLVHSYLRNTENYRLEETLAIVRQFNNTYATSYLLEKAGDIHGAFQLLLETLKVKVKVLCDVFEENESPSLNEIRKLTTNIEAVLLGVLIPLCQRNSGRLEETDREALWFPLLETVMAPQRKCKDTTSAYFLAFKDQTRHVLNSMMGYISLPAILQKIMQDPTYNTGKFGEIKELILGMLDTYTYESTLLKTTNKLLSGDLHSSLSHLKNQSNHGMTPKSSRCCICHRLYTDDTASGQRDDLLIYRCGHVYHSECMAGTTGTEGNWICMLCNKTGLSRLSSWKGKRVLGKSVKPLSPGSVQKFKTESSGAAKKEDLSKVRRGCYVVEKYELFLASIGMGEETRTARGIFLSWPFYQSYQGQVMLLVILTAVDRLAQAISLKTNASDCILPRHEIRIITSIAFMRLTKIFLSKEIVDLLRLVVLLRAGAHEYVQTPKECTEEISLKGKNGSFTSPGGYQGYPNNTVCRWSITATYDAEIRITFHDFELEWSKTCILYDYVTVSEKCLSSKTWSSNLGSGDNVDGFCGKMTTFNVTASCGKVLIEFKSDDSITGKGFNATYEVIPHPKKPEIVSFCPAGTSTCSSRKVFTESEDGNIPCQVAGSVDMQTWSYLGSDPENLNGSFDGLRMFTDEEGGLFIKNLKRSDTGFYKCYVENTLGNHSAVVYLHVKEKCNCPKKIFANWYNIPPYIKYNGPGQNPTGLFPHFLPQLFSHCCGNCSEGDGPSEIIYDVKFQENLVAIKDISNLESVDTITFPISGNKDDPSYKNEFKFLPLISSPGVAFIVVEEPPGTSAKAVFDSVVSGWPVLVLTILMALLSGIVMWALDTRYNPEEFPRSFIKGSGEGFWWAFVTMTTVGYGDRSPRGFLARIFAIVWVLVGLVITSIFTGVVTTSLTAITLSTDVKLYGAKVAAVANSTEYKLGLSKNAILKEFNDLESIVEPLKNREDNLKGVLVDTYVAGEMSEFSSDELRVNKIIDHNSYYGVVFGNGDLTKIPIQECFTDYVLSHQAEIFEIVKKGTKPMSEPDGNAALERSSGLFDATTPLFQRSMYTCVGLLLFFATCGIIWDYGYMRYWKKKAEKEELELLGIPAYEMAKKNLDMLDALMEEVQDFYDNWEKRMDEIVSFRCAFCFSWIIEPGYISKITVTFHDFDLEFSKTCKPYDSVRVLDKCNKSKTWEMIEENVEGYCGNGTFGITSRCERMKIEFKSDDSVTRRGFNATYVVQRQPQAPEITSFCIEGKKNCSTKMEAEEFSTLLLTCKASASPQPVFNWTYLGTNESNPEGFLNRTENRIIDFRNGTLKIKDLNRGDTGFYECHADNNVGQPDSAVMYLRVKEKCKCPKRIIANWYDIPPYIQDNGPGREPSGLFPLLLKEIVPLCCGNCSEGDGPSEIIYHEKRQPNLVRIKSLDNLDKEDTITFPISGKKDERNYQNDFRFMPLISSPGVAFIVVDEPPGSSANAVFNSVLSGWPVLLLTMLMALLSGIIMWGLDTWYNPDEFPRSFIKGSGEGFWWAFVTMTTVGYGDRSPRGFVARIFAIIWVLVGLVITSIFTGVVTTSLTAITLSTDVKLYGTKIAAVVNSTEYRLGLNKNAKMQSFDTLQSIVEPLKNRKDDLKGVLVDTYVAGEMKEFSSEELRVNKIIDHNSYYGVVFGEGLLSAKNFQVCIEDYFLSRQADIFQIVKDNTNPMKEPKESAAVERSSGLFDAESPLFRNAIYSCIGLLLFFTSCGIIWDYGYMRHWKKKAEMDELELLGGPGYEMAKRNLDMMDSLMQEVQEFYDNWTKRLDEITEKHDEEQRLQSKLKK</sequence>
<dbReference type="GO" id="GO:0005770">
    <property type="term" value="C:late endosome"/>
    <property type="evidence" value="ECO:0007669"/>
    <property type="project" value="TreeGrafter"/>
</dbReference>
<dbReference type="PROSITE" id="PS50835">
    <property type="entry name" value="IG_LIKE"/>
    <property type="match status" value="2"/>
</dbReference>
<feature type="transmembrane region" description="Helical" evidence="16">
    <location>
        <begin position="1900"/>
        <end position="1927"/>
    </location>
</feature>
<dbReference type="Pfam" id="PF23410">
    <property type="entry name" value="Beta-prop_VPS8"/>
    <property type="match status" value="1"/>
</dbReference>
<comment type="subcellular location">
    <subcellularLocation>
        <location evidence="1">Membrane</location>
        <topology evidence="1">Multi-pass membrane protein</topology>
    </subcellularLocation>
</comment>
<dbReference type="CDD" id="cd00096">
    <property type="entry name" value="Ig"/>
    <property type="match status" value="1"/>
</dbReference>
<evidence type="ECO:0000313" key="20">
    <source>
        <dbReference type="EMBL" id="CAH3131531.1"/>
    </source>
</evidence>
<dbReference type="InterPro" id="IPR001841">
    <property type="entry name" value="Znf_RING"/>
</dbReference>
<dbReference type="PANTHER" id="PTHR12616">
    <property type="entry name" value="VACUOLAR PROTEIN SORTING VPS41"/>
    <property type="match status" value="1"/>
</dbReference>
<evidence type="ECO:0000313" key="21">
    <source>
        <dbReference type="Proteomes" id="UP001159428"/>
    </source>
</evidence>
<dbReference type="SMART" id="SM00409">
    <property type="entry name" value="IG"/>
    <property type="match status" value="2"/>
</dbReference>
<dbReference type="InterPro" id="IPR013099">
    <property type="entry name" value="K_chnl_dom"/>
</dbReference>
<feature type="domain" description="CUB" evidence="17">
    <location>
        <begin position="2165"/>
        <end position="2253"/>
    </location>
</feature>
<dbReference type="Pfam" id="PF07679">
    <property type="entry name" value="I-set"/>
    <property type="match status" value="1"/>
</dbReference>
<dbReference type="Pfam" id="PF25066">
    <property type="entry name" value="TPR_VPS8_2"/>
    <property type="match status" value="1"/>
</dbReference>
<feature type="domain" description="Ig-like" evidence="19">
    <location>
        <begin position="1601"/>
        <end position="1701"/>
    </location>
</feature>
<dbReference type="GO" id="GO:0006623">
    <property type="term" value="P:protein targeting to vacuole"/>
    <property type="evidence" value="ECO:0007669"/>
    <property type="project" value="InterPro"/>
</dbReference>
<evidence type="ECO:0000256" key="10">
    <source>
        <dbReference type="ARBA" id="ARBA00023157"/>
    </source>
</evidence>
<comment type="caution">
    <text evidence="20">The sequence shown here is derived from an EMBL/GenBank/DDBJ whole genome shotgun (WGS) entry which is preliminary data.</text>
</comment>
<dbReference type="PRINTS" id="PR01333">
    <property type="entry name" value="2POREKCHANEL"/>
</dbReference>
<dbReference type="InterPro" id="IPR059070">
    <property type="entry name" value="TPR_VPS8_2"/>
</dbReference>
<evidence type="ECO:0000256" key="12">
    <source>
        <dbReference type="PROSITE-ProRule" id="PRU00059"/>
    </source>
</evidence>
<dbReference type="InterPro" id="IPR000859">
    <property type="entry name" value="CUB_dom"/>
</dbReference>
<keyword evidence="6" id="KW-0862">Zinc</keyword>
<dbReference type="SUPFAM" id="SSF81324">
    <property type="entry name" value="Voltage-gated potassium channels"/>
    <property type="match status" value="2"/>
</dbReference>
<comment type="caution">
    <text evidence="12">Lacks conserved residue(s) required for the propagation of feature annotation.</text>
</comment>
<dbReference type="InterPro" id="IPR056939">
    <property type="entry name" value="Znf_RING_Vps8"/>
</dbReference>
<dbReference type="InterPro" id="IPR013098">
    <property type="entry name" value="Ig_I-set"/>
</dbReference>
<keyword evidence="10" id="KW-1015">Disulfide bond</keyword>
<dbReference type="Pfam" id="PF00431">
    <property type="entry name" value="CUB"/>
    <property type="match status" value="2"/>
</dbReference>
<gene>
    <name evidence="20" type="ORF">PMEA_00014573</name>
</gene>
<dbReference type="InterPro" id="IPR003598">
    <property type="entry name" value="Ig_sub2"/>
</dbReference>
<evidence type="ECO:0000259" key="18">
    <source>
        <dbReference type="PROSITE" id="PS50089"/>
    </source>
</evidence>
<dbReference type="Pfam" id="PF13927">
    <property type="entry name" value="Ig_3"/>
    <property type="match status" value="1"/>
</dbReference>
<keyword evidence="9 16" id="KW-0472">Membrane</keyword>
<dbReference type="InterPro" id="IPR045111">
    <property type="entry name" value="Vps41/Vps8"/>
</dbReference>
<evidence type="ECO:0000256" key="9">
    <source>
        <dbReference type="ARBA" id="ARBA00023136"/>
    </source>
</evidence>
<dbReference type="GO" id="GO:0008270">
    <property type="term" value="F:zinc ion binding"/>
    <property type="evidence" value="ECO:0007669"/>
    <property type="project" value="UniProtKB-KW"/>
</dbReference>
<feature type="domain" description="CUB" evidence="17">
    <location>
        <begin position="1471"/>
        <end position="1595"/>
    </location>
</feature>
<dbReference type="SMART" id="SM00042">
    <property type="entry name" value="CUB"/>
    <property type="match status" value="2"/>
</dbReference>
<evidence type="ECO:0000256" key="2">
    <source>
        <dbReference type="ARBA" id="ARBA00009422"/>
    </source>
</evidence>
<dbReference type="Gene3D" id="3.30.40.10">
    <property type="entry name" value="Zinc/RING finger domain, C3HC4 (zinc finger)"/>
    <property type="match status" value="1"/>
</dbReference>
<name>A0AAU9WZS9_9CNID</name>
<dbReference type="InterPro" id="IPR003599">
    <property type="entry name" value="Ig_sub"/>
</dbReference>
<keyword evidence="11 14" id="KW-0407">Ion channel</keyword>
<feature type="transmembrane region" description="Helical" evidence="16">
    <location>
        <begin position="2740"/>
        <end position="2762"/>
    </location>
</feature>
<dbReference type="InterPro" id="IPR036322">
    <property type="entry name" value="WD40_repeat_dom_sf"/>
</dbReference>
<feature type="domain" description="Ig-like" evidence="19">
    <location>
        <begin position="2259"/>
        <end position="2359"/>
    </location>
</feature>
<evidence type="ECO:0000256" key="5">
    <source>
        <dbReference type="ARBA" id="ARBA00022771"/>
    </source>
</evidence>
<dbReference type="Gene3D" id="2.60.40.10">
    <property type="entry name" value="Immunoglobulins"/>
    <property type="match status" value="2"/>
</dbReference>
<evidence type="ECO:0000256" key="13">
    <source>
        <dbReference type="PROSITE-ProRule" id="PRU00175"/>
    </source>
</evidence>
<dbReference type="Gene3D" id="2.130.10.10">
    <property type="entry name" value="YVTN repeat-like/Quinoprotein amine dehydrogenase"/>
    <property type="match status" value="1"/>
</dbReference>
<evidence type="ECO:0000256" key="16">
    <source>
        <dbReference type="SAM" id="Phobius"/>
    </source>
</evidence>
<feature type="transmembrane region" description="Helical" evidence="16">
    <location>
        <begin position="2078"/>
        <end position="2100"/>
    </location>
</feature>
<keyword evidence="8 14" id="KW-0406">Ion transport</keyword>
<dbReference type="Pfam" id="PF23556">
    <property type="entry name" value="TPR_Vps41"/>
    <property type="match status" value="1"/>
</dbReference>
<dbReference type="Proteomes" id="UP001159428">
    <property type="component" value="Unassembled WGS sequence"/>
</dbReference>
<dbReference type="GO" id="GO:0030897">
    <property type="term" value="C:HOPS complex"/>
    <property type="evidence" value="ECO:0007669"/>
    <property type="project" value="TreeGrafter"/>
</dbReference>
<dbReference type="EMBL" id="CALNXJ010000026">
    <property type="protein sequence ID" value="CAH3131531.1"/>
    <property type="molecule type" value="Genomic_DNA"/>
</dbReference>
<dbReference type="SMART" id="SM00184">
    <property type="entry name" value="RING"/>
    <property type="match status" value="1"/>
</dbReference>
<evidence type="ECO:0000256" key="8">
    <source>
        <dbReference type="ARBA" id="ARBA00023065"/>
    </source>
</evidence>
<keyword evidence="5 13" id="KW-0863">Zinc-finger</keyword>
<dbReference type="InterPro" id="IPR036179">
    <property type="entry name" value="Ig-like_dom_sf"/>
</dbReference>
<dbReference type="InterPro" id="IPR013783">
    <property type="entry name" value="Ig-like_fold"/>
</dbReference>
<dbReference type="GO" id="GO:0005267">
    <property type="term" value="F:potassium channel activity"/>
    <property type="evidence" value="ECO:0007669"/>
    <property type="project" value="InterPro"/>
</dbReference>
<dbReference type="InterPro" id="IPR035914">
    <property type="entry name" value="Sperma_CUB_dom_sf"/>
</dbReference>
<keyword evidence="5 13" id="KW-0479">Metal-binding</keyword>
<dbReference type="CDD" id="cd00041">
    <property type="entry name" value="CUB"/>
    <property type="match status" value="2"/>
</dbReference>
<dbReference type="PANTHER" id="PTHR12616:SF8">
    <property type="entry name" value="VACUOLAR PROTEIN SORTING-ASSOCIATED PROTEIN 8 HOMOLOG"/>
    <property type="match status" value="1"/>
</dbReference>
<keyword evidence="4 14" id="KW-0812">Transmembrane</keyword>
<keyword evidence="3 14" id="KW-0813">Transport</keyword>
<evidence type="ECO:0000259" key="17">
    <source>
        <dbReference type="PROSITE" id="PS01180"/>
    </source>
</evidence>
<feature type="transmembrane region" description="Helical" evidence="16">
    <location>
        <begin position="2499"/>
        <end position="2517"/>
    </location>
</feature>
<dbReference type="SUPFAM" id="SSF50978">
    <property type="entry name" value="WD40 repeat-like"/>
    <property type="match status" value="1"/>
</dbReference>
<dbReference type="InterPro" id="IPR003280">
    <property type="entry name" value="2pore_dom_K_chnl"/>
</dbReference>
<dbReference type="PROSITE" id="PS50089">
    <property type="entry name" value="ZF_RING_2"/>
    <property type="match status" value="1"/>
</dbReference>
<keyword evidence="21" id="KW-1185">Reference proteome</keyword>
<dbReference type="Pfam" id="PF12816">
    <property type="entry name" value="TPR_Vps8"/>
    <property type="match status" value="1"/>
</dbReference>
<evidence type="ECO:0000256" key="7">
    <source>
        <dbReference type="ARBA" id="ARBA00022989"/>
    </source>
</evidence>
<dbReference type="GO" id="GO:0034058">
    <property type="term" value="P:endosomal vesicle fusion"/>
    <property type="evidence" value="ECO:0007669"/>
    <property type="project" value="TreeGrafter"/>
</dbReference>
<comment type="similarity">
    <text evidence="2">Belongs to the VPS8 family.</text>
</comment>
<proteinExistence type="inferred from homology"/>
<dbReference type="Gene3D" id="2.60.120.290">
    <property type="entry name" value="Spermadhesin, CUB domain"/>
    <property type="match status" value="2"/>
</dbReference>
<dbReference type="PROSITE" id="PS01180">
    <property type="entry name" value="CUB"/>
    <property type="match status" value="2"/>
</dbReference>
<dbReference type="InterPro" id="IPR007110">
    <property type="entry name" value="Ig-like_dom"/>
</dbReference>
<protein>
    <recommendedName>
        <fullName evidence="22">Vacuolar protein sorting-associated protein 8 homolog</fullName>
    </recommendedName>
</protein>
<feature type="transmembrane region" description="Helical" evidence="16">
    <location>
        <begin position="1835"/>
        <end position="1855"/>
    </location>
</feature>
<evidence type="ECO:0000256" key="4">
    <source>
        <dbReference type="ARBA" id="ARBA00022692"/>
    </source>
</evidence>
<feature type="transmembrane region" description="Helical" evidence="16">
    <location>
        <begin position="2564"/>
        <end position="2589"/>
    </location>
</feature>
<feature type="coiled-coil region" evidence="15">
    <location>
        <begin position="2797"/>
        <end position="2824"/>
    </location>
</feature>
<feature type="domain" description="RING-type" evidence="18">
    <location>
        <begin position="1256"/>
        <end position="1305"/>
    </location>
</feature>
<keyword evidence="7 16" id="KW-1133">Transmembrane helix</keyword>
<dbReference type="InterPro" id="IPR015943">
    <property type="entry name" value="WD40/YVTN_repeat-like_dom_sf"/>
</dbReference>
<dbReference type="InterPro" id="IPR025941">
    <property type="entry name" value="Vps8_central_dom"/>
</dbReference>
<evidence type="ECO:0000256" key="6">
    <source>
        <dbReference type="ARBA" id="ARBA00022833"/>
    </source>
</evidence>
<dbReference type="SMART" id="SM00408">
    <property type="entry name" value="IGc2"/>
    <property type="match status" value="2"/>
</dbReference>
<dbReference type="GO" id="GO:0015276">
    <property type="term" value="F:ligand-gated monoatomic ion channel activity"/>
    <property type="evidence" value="ECO:0007669"/>
    <property type="project" value="InterPro"/>
</dbReference>
<evidence type="ECO:0000256" key="15">
    <source>
        <dbReference type="SAM" id="Coils"/>
    </source>
</evidence>
<comment type="similarity">
    <text evidence="14">Belongs to the two pore domain potassium channel (TC 1.A.1.8) family.</text>
</comment>
<organism evidence="20 21">
    <name type="scientific">Pocillopora meandrina</name>
    <dbReference type="NCBI Taxonomy" id="46732"/>
    <lineage>
        <taxon>Eukaryota</taxon>
        <taxon>Metazoa</taxon>
        <taxon>Cnidaria</taxon>
        <taxon>Anthozoa</taxon>
        <taxon>Hexacorallia</taxon>
        <taxon>Scleractinia</taxon>
        <taxon>Astrocoeniina</taxon>
        <taxon>Pocilloporidae</taxon>
        <taxon>Pocillopora</taxon>
    </lineage>
</organism>
<dbReference type="Pfam" id="PF07885">
    <property type="entry name" value="Ion_trans_2"/>
    <property type="match status" value="2"/>
</dbReference>
<accession>A0AAU9WZS9</accession>
<evidence type="ECO:0000256" key="11">
    <source>
        <dbReference type="ARBA" id="ARBA00023303"/>
    </source>
</evidence>
<dbReference type="SUPFAM" id="SSF49854">
    <property type="entry name" value="Spermadhesin, CUB domain"/>
    <property type="match status" value="2"/>
</dbReference>